<feature type="transmembrane region" description="Helical" evidence="1">
    <location>
        <begin position="440"/>
        <end position="459"/>
    </location>
</feature>
<accession>A0A438H2B6</accession>
<dbReference type="GO" id="GO:0016567">
    <property type="term" value="P:protein ubiquitination"/>
    <property type="evidence" value="ECO:0007669"/>
    <property type="project" value="UniProtKB-UniPathway"/>
</dbReference>
<name>A0A438H2B6_VITVI</name>
<proteinExistence type="predicted"/>
<organism evidence="2 3">
    <name type="scientific">Vitis vinifera</name>
    <name type="common">Grape</name>
    <dbReference type="NCBI Taxonomy" id="29760"/>
    <lineage>
        <taxon>Eukaryota</taxon>
        <taxon>Viridiplantae</taxon>
        <taxon>Streptophyta</taxon>
        <taxon>Embryophyta</taxon>
        <taxon>Tracheophyta</taxon>
        <taxon>Spermatophyta</taxon>
        <taxon>Magnoliopsida</taxon>
        <taxon>eudicotyledons</taxon>
        <taxon>Gunneridae</taxon>
        <taxon>Pentapetalae</taxon>
        <taxon>rosids</taxon>
        <taxon>Vitales</taxon>
        <taxon>Vitaceae</taxon>
        <taxon>Viteae</taxon>
        <taxon>Vitis</taxon>
    </lineage>
</organism>
<dbReference type="AlphaFoldDB" id="A0A438H2B6"/>
<dbReference type="Proteomes" id="UP000288805">
    <property type="component" value="Unassembled WGS sequence"/>
</dbReference>
<evidence type="ECO:0000313" key="3">
    <source>
        <dbReference type="Proteomes" id="UP000288805"/>
    </source>
</evidence>
<dbReference type="InterPro" id="IPR038920">
    <property type="entry name" value="At3g05675-like"/>
</dbReference>
<keyword evidence="1" id="KW-0472">Membrane</keyword>
<feature type="transmembrane region" description="Helical" evidence="1">
    <location>
        <begin position="339"/>
        <end position="359"/>
    </location>
</feature>
<keyword evidence="1" id="KW-1133">Transmembrane helix</keyword>
<protein>
    <submittedName>
        <fullName evidence="2">Uncharacterized protein</fullName>
    </submittedName>
</protein>
<evidence type="ECO:0000256" key="1">
    <source>
        <dbReference type="SAM" id="Phobius"/>
    </source>
</evidence>
<dbReference type="EMBL" id="QGNW01000296">
    <property type="protein sequence ID" value="RVW78417.1"/>
    <property type="molecule type" value="Genomic_DNA"/>
</dbReference>
<evidence type="ECO:0000313" key="2">
    <source>
        <dbReference type="EMBL" id="RVW78417.1"/>
    </source>
</evidence>
<dbReference type="PANTHER" id="PTHR31060:SF31">
    <property type="entry name" value="BTB_POZ DOMAIN PROTEIN"/>
    <property type="match status" value="1"/>
</dbReference>
<gene>
    <name evidence="2" type="ORF">CK203_051438</name>
</gene>
<dbReference type="UniPathway" id="UPA00143"/>
<comment type="caution">
    <text evidence="2">The sequence shown here is derived from an EMBL/GenBank/DDBJ whole genome shotgun (WGS) entry which is preliminary data.</text>
</comment>
<dbReference type="PANTHER" id="PTHR31060">
    <property type="entry name" value="OSJNBA0011J08.25 PROTEIN-RELATED"/>
    <property type="match status" value="1"/>
</dbReference>
<sequence length="471" mass="52328">METEQLAIEYGYKAKPSALLNTIFTWTVNTAAKTLLSVASNSKTGHTEKWKPTDHLKFMVMLMTWFTVWVLRVLMDHFPSSLAPSPYYLPGVSSPIGLLDLMPSSSSLSPSSSSSLDLVLYEGSDEPSIKALGRALSHIFTLLNEIPATSRKYQFAVAMADRIVDENSRDGHVELLHINRTILASAFARTTGLLYRSLQRQEAAGDDRIAWPSRIIKAFPLGSYLTFYVKGLSHCVSTIFPSLGTSQSEKKQQLAMGGGEEEIMAEKLAQELLWIMDKLRGCGAVDEALMQWSFASGLASFSLTANPRVQGSIVKISAILVEELSRVDFEVPRQVKFRLIGLWLPLFCFAGNGLAFPFLTGYEKAETERALDRVISTLPATDQEVILTNWLQDFTISASDWPISRYLMTDGAVQLESLLHKLTLYIGDYKVKGSHYKGNYIHGMLVYGMLAALSIILLFHEIASTDNQLVF</sequence>
<keyword evidence="1" id="KW-0812">Transmembrane</keyword>
<reference evidence="2 3" key="1">
    <citation type="journal article" date="2018" name="PLoS Genet.">
        <title>Population sequencing reveals clonal diversity and ancestral inbreeding in the grapevine cultivar Chardonnay.</title>
        <authorList>
            <person name="Roach M.J."/>
            <person name="Johnson D.L."/>
            <person name="Bohlmann J."/>
            <person name="van Vuuren H.J."/>
            <person name="Jones S.J."/>
            <person name="Pretorius I.S."/>
            <person name="Schmidt S.A."/>
            <person name="Borneman A.R."/>
        </authorList>
    </citation>
    <scope>NUCLEOTIDE SEQUENCE [LARGE SCALE GENOMIC DNA]</scope>
    <source>
        <strain evidence="3">cv. Chardonnay</strain>
        <tissue evidence="2">Leaf</tissue>
    </source>
</reference>